<dbReference type="Gene3D" id="1.10.260.130">
    <property type="match status" value="1"/>
</dbReference>
<name>A0ABS2KPU6_9NOCA</name>
<dbReference type="Pfam" id="PF03583">
    <property type="entry name" value="LIP"/>
    <property type="match status" value="1"/>
</dbReference>
<dbReference type="InterPro" id="IPR029058">
    <property type="entry name" value="AB_hydrolase_fold"/>
</dbReference>
<dbReference type="InterPro" id="IPR005152">
    <property type="entry name" value="Lipase_secreted"/>
</dbReference>
<accession>A0ABS2KPU6</accession>
<protein>
    <recommendedName>
        <fullName evidence="3">Lipase</fullName>
    </recommendedName>
</protein>
<evidence type="ECO:0008006" key="3">
    <source>
        <dbReference type="Google" id="ProtNLM"/>
    </source>
</evidence>
<evidence type="ECO:0000313" key="2">
    <source>
        <dbReference type="Proteomes" id="UP000703038"/>
    </source>
</evidence>
<dbReference type="PANTHER" id="PTHR34853:SF1">
    <property type="entry name" value="LIPASE 5"/>
    <property type="match status" value="1"/>
</dbReference>
<dbReference type="SUPFAM" id="SSF53474">
    <property type="entry name" value="alpha/beta-Hydrolases"/>
    <property type="match status" value="1"/>
</dbReference>
<dbReference type="Proteomes" id="UP000703038">
    <property type="component" value="Unassembled WGS sequence"/>
</dbReference>
<organism evidence="1 2">
    <name type="scientific">Rhodococcoides corynebacterioides</name>
    <dbReference type="NCBI Taxonomy" id="53972"/>
    <lineage>
        <taxon>Bacteria</taxon>
        <taxon>Bacillati</taxon>
        <taxon>Actinomycetota</taxon>
        <taxon>Actinomycetes</taxon>
        <taxon>Mycobacteriales</taxon>
        <taxon>Nocardiaceae</taxon>
        <taxon>Rhodococcoides</taxon>
    </lineage>
</organism>
<comment type="caution">
    <text evidence="1">The sequence shown here is derived from an EMBL/GenBank/DDBJ whole genome shotgun (WGS) entry which is preliminary data.</text>
</comment>
<sequence length="388" mass="41218">MALSRSIDRLISGRITPEMAADPHAAILPTPIAGDSFFDAPDQDLSPGALVRHRDATGWFPRPRTRLRQFMVGSTDALGRPVPVTATLMEPRRPWRGSGPRPVIVHNVAIDSLGTRSTPSCRIVHGVGQDFPTVVPLWLQRGYAVLIPDHQGPRMAYAEGTMAGHAVLNSIRGLVALDSSYATSPTALYGYSGGAIATAWAAQLHPSYAPELVLRGAVAGGSPVDVGLLRGTMNGTLGAGLFGAAIIGMAREHPTLVEQFSPTGIVLASMIKDLSVVPLALSGLARLRLERLSVDPGVFESAAARAVIEANTPGADAPVVPVAFYHGAAVPRFADRWIPEQGVLNLVDAWRGRGADVEYRPVFGDHFVGALSGLPFAMRWIDARFRDG</sequence>
<keyword evidence="2" id="KW-1185">Reference proteome</keyword>
<gene>
    <name evidence="1" type="ORF">JOE42_000722</name>
</gene>
<dbReference type="PIRSF" id="PIRSF029171">
    <property type="entry name" value="Esterase_LipA"/>
    <property type="match status" value="1"/>
</dbReference>
<reference evidence="1 2" key="1">
    <citation type="submission" date="2021-01" db="EMBL/GenBank/DDBJ databases">
        <title>Genomics of switchgrass bacterial isolates.</title>
        <authorList>
            <person name="Shade A."/>
        </authorList>
    </citation>
    <scope>NUCLEOTIDE SEQUENCE [LARGE SCALE GENOMIC DNA]</scope>
    <source>
        <strain evidence="1 2">PvP111</strain>
    </source>
</reference>
<evidence type="ECO:0000313" key="1">
    <source>
        <dbReference type="EMBL" id="MBM7413989.1"/>
    </source>
</evidence>
<dbReference type="Gene3D" id="3.40.50.1820">
    <property type="entry name" value="alpha/beta hydrolase"/>
    <property type="match status" value="1"/>
</dbReference>
<proteinExistence type="predicted"/>
<dbReference type="PANTHER" id="PTHR34853">
    <property type="match status" value="1"/>
</dbReference>
<dbReference type="EMBL" id="JAFBBK010000001">
    <property type="protein sequence ID" value="MBM7413989.1"/>
    <property type="molecule type" value="Genomic_DNA"/>
</dbReference>
<dbReference type="RefSeq" id="WP_204866740.1">
    <property type="nucleotide sequence ID" value="NZ_JAFBBK010000001.1"/>
</dbReference>